<dbReference type="Pfam" id="PF13242">
    <property type="entry name" value="Hydrolase_like"/>
    <property type="match status" value="1"/>
</dbReference>
<dbReference type="SUPFAM" id="SSF56784">
    <property type="entry name" value="HAD-like"/>
    <property type="match status" value="1"/>
</dbReference>
<evidence type="ECO:0000313" key="2">
    <source>
        <dbReference type="Proteomes" id="UP001329313"/>
    </source>
</evidence>
<protein>
    <submittedName>
        <fullName evidence="1">HAD hydrolase-like protein</fullName>
    </submittedName>
</protein>
<dbReference type="GO" id="GO:0005737">
    <property type="term" value="C:cytoplasm"/>
    <property type="evidence" value="ECO:0007669"/>
    <property type="project" value="TreeGrafter"/>
</dbReference>
<sequence length="280" mass="28585">MTPSTPGRRGWIIDVDGCLVRAARYGGDGGQPIEGSAEFIALLDRVGEPYVVCTNASGNPPDTYAAGLRAEGIPVDDAHFETAGSMTADLIARRHPGETVAVVGSPAFADTVRSYGVDVAVGERARSASVVAVGDGVEFRTADLDAAALAVDAGAAFYSTVGQRWFHGGMQKGITSSALIAAGIAWTTGVQPEVTGKPSRELGLALAARMGVAPEDVVVVGDALAEVELARVIGGTSYLVLTGGVDRATADALPAARRPDAVFEDIGGVLAHTRAELGDV</sequence>
<proteinExistence type="predicted"/>
<organism evidence="1 2">
    <name type="scientific">Microbacterium limosum</name>
    <dbReference type="NCBI Taxonomy" id="3079935"/>
    <lineage>
        <taxon>Bacteria</taxon>
        <taxon>Bacillati</taxon>
        <taxon>Actinomycetota</taxon>
        <taxon>Actinomycetes</taxon>
        <taxon>Micrococcales</taxon>
        <taxon>Microbacteriaceae</taxon>
        <taxon>Microbacterium</taxon>
    </lineage>
</organism>
<dbReference type="Proteomes" id="UP001329313">
    <property type="component" value="Chromosome"/>
</dbReference>
<dbReference type="PANTHER" id="PTHR19288">
    <property type="entry name" value="4-NITROPHENYLPHOSPHATASE-RELATED"/>
    <property type="match status" value="1"/>
</dbReference>
<dbReference type="GO" id="GO:0016791">
    <property type="term" value="F:phosphatase activity"/>
    <property type="evidence" value="ECO:0007669"/>
    <property type="project" value="TreeGrafter"/>
</dbReference>
<dbReference type="EMBL" id="CP137080">
    <property type="protein sequence ID" value="WOQ69719.1"/>
    <property type="molecule type" value="Genomic_DNA"/>
</dbReference>
<dbReference type="AlphaFoldDB" id="A0AAU0MHF6"/>
<dbReference type="Gene3D" id="3.40.50.1000">
    <property type="entry name" value="HAD superfamily/HAD-like"/>
    <property type="match status" value="2"/>
</dbReference>
<keyword evidence="2" id="KW-1185">Reference proteome</keyword>
<dbReference type="Pfam" id="PF13344">
    <property type="entry name" value="Hydrolase_6"/>
    <property type="match status" value="1"/>
</dbReference>
<dbReference type="KEGG" id="mliy:RYJ27_00265"/>
<dbReference type="InterPro" id="IPR036412">
    <property type="entry name" value="HAD-like_sf"/>
</dbReference>
<dbReference type="InterPro" id="IPR023214">
    <property type="entry name" value="HAD_sf"/>
</dbReference>
<dbReference type="RefSeq" id="WP_330170813.1">
    <property type="nucleotide sequence ID" value="NZ_CP137080.1"/>
</dbReference>
<reference evidence="1 2" key="1">
    <citation type="submission" date="2023-10" db="EMBL/GenBank/DDBJ databases">
        <title>Y20.</title>
        <authorList>
            <person name="Zhang G."/>
            <person name="Ding Y."/>
        </authorList>
    </citation>
    <scope>NUCLEOTIDE SEQUENCE [LARGE SCALE GENOMIC DNA]</scope>
    <source>
        <strain evidence="1 2">Y20</strain>
    </source>
</reference>
<accession>A0AAU0MHF6</accession>
<evidence type="ECO:0000313" key="1">
    <source>
        <dbReference type="EMBL" id="WOQ69719.1"/>
    </source>
</evidence>
<dbReference type="PANTHER" id="PTHR19288:SF46">
    <property type="entry name" value="HALOACID DEHALOGENASE-LIKE HYDROLASE DOMAIN-CONTAINING PROTEIN 2"/>
    <property type="match status" value="1"/>
</dbReference>
<dbReference type="InterPro" id="IPR006357">
    <property type="entry name" value="HAD-SF_hydro_IIA"/>
</dbReference>
<name>A0AAU0MHF6_9MICO</name>
<gene>
    <name evidence="1" type="ORF">RYJ27_00265</name>
</gene>